<sequence length="101" mass="10911">MATIGALLTVLIMACIVGNLFVIVAILTERDLRNRPQYYLIFSLAVADLLVGLIVTPLGAWSTVLRAWTLGVALCDFWISVDVLVCTSSILHLVAIGNIVL</sequence>
<protein>
    <submittedName>
        <fullName evidence="14">G_PROTEIN_RECEP_F1_2 domain-containing protein</fullName>
    </submittedName>
</protein>
<dbReference type="Gene3D" id="1.20.1070.10">
    <property type="entry name" value="Rhodopsin 7-helix transmembrane proteins"/>
    <property type="match status" value="1"/>
</dbReference>
<evidence type="ECO:0000256" key="2">
    <source>
        <dbReference type="ARBA" id="ARBA00022475"/>
    </source>
</evidence>
<dbReference type="OrthoDB" id="5957871at2759"/>
<evidence type="ECO:0000313" key="12">
    <source>
        <dbReference type="EMBL" id="VDK81023.1"/>
    </source>
</evidence>
<feature type="transmembrane region" description="Helical" evidence="10">
    <location>
        <begin position="6"/>
        <end position="27"/>
    </location>
</feature>
<dbReference type="PANTHER" id="PTHR24248:SF199">
    <property type="entry name" value="IP13425P-RELATED"/>
    <property type="match status" value="1"/>
</dbReference>
<dbReference type="GO" id="GO:0043410">
    <property type="term" value="P:positive regulation of MAPK cascade"/>
    <property type="evidence" value="ECO:0007669"/>
    <property type="project" value="TreeGrafter"/>
</dbReference>
<dbReference type="PROSITE" id="PS50262">
    <property type="entry name" value="G_PROTEIN_RECEP_F1_2"/>
    <property type="match status" value="1"/>
</dbReference>
<dbReference type="WBParaSite" id="GPUH_0001004301-mRNA-1">
    <property type="protein sequence ID" value="GPUH_0001004301-mRNA-1"/>
    <property type="gene ID" value="GPUH_0001004301"/>
</dbReference>
<dbReference type="Pfam" id="PF00001">
    <property type="entry name" value="7tm_1"/>
    <property type="match status" value="1"/>
</dbReference>
<reference evidence="12 13" key="2">
    <citation type="submission" date="2018-11" db="EMBL/GenBank/DDBJ databases">
        <authorList>
            <consortium name="Pathogen Informatics"/>
        </authorList>
    </citation>
    <scope>NUCLEOTIDE SEQUENCE [LARGE SCALE GENOMIC DNA]</scope>
</reference>
<keyword evidence="4 10" id="KW-1133">Transmembrane helix</keyword>
<evidence type="ECO:0000313" key="13">
    <source>
        <dbReference type="Proteomes" id="UP000271098"/>
    </source>
</evidence>
<dbReference type="InterPro" id="IPR017452">
    <property type="entry name" value="GPCR_Rhodpsn_7TM"/>
</dbReference>
<keyword evidence="6 10" id="KW-0472">Membrane</keyword>
<evidence type="ECO:0000256" key="9">
    <source>
        <dbReference type="ARBA" id="ARBA00023224"/>
    </source>
</evidence>
<evidence type="ECO:0000256" key="4">
    <source>
        <dbReference type="ARBA" id="ARBA00022989"/>
    </source>
</evidence>
<evidence type="ECO:0000256" key="7">
    <source>
        <dbReference type="ARBA" id="ARBA00023157"/>
    </source>
</evidence>
<keyword evidence="13" id="KW-1185">Reference proteome</keyword>
<feature type="transmembrane region" description="Helical" evidence="10">
    <location>
        <begin position="39"/>
        <end position="65"/>
    </location>
</feature>
<dbReference type="EMBL" id="UYRT01035897">
    <property type="protein sequence ID" value="VDK81023.1"/>
    <property type="molecule type" value="Genomic_DNA"/>
</dbReference>
<dbReference type="Proteomes" id="UP000271098">
    <property type="component" value="Unassembled WGS sequence"/>
</dbReference>
<proteinExistence type="predicted"/>
<dbReference type="PRINTS" id="PR00237">
    <property type="entry name" value="GPCRRHODOPSN"/>
</dbReference>
<organism evidence="14">
    <name type="scientific">Gongylonema pulchrum</name>
    <dbReference type="NCBI Taxonomy" id="637853"/>
    <lineage>
        <taxon>Eukaryota</taxon>
        <taxon>Metazoa</taxon>
        <taxon>Ecdysozoa</taxon>
        <taxon>Nematoda</taxon>
        <taxon>Chromadorea</taxon>
        <taxon>Rhabditida</taxon>
        <taxon>Spirurina</taxon>
        <taxon>Spiruromorpha</taxon>
        <taxon>Spiruroidea</taxon>
        <taxon>Gongylonematidae</taxon>
        <taxon>Gongylonema</taxon>
    </lineage>
</organism>
<comment type="subcellular location">
    <subcellularLocation>
        <location evidence="1">Cell membrane</location>
        <topology evidence="1">Multi-pass membrane protein</topology>
    </subcellularLocation>
</comment>
<name>A0A183DMU0_9BILA</name>
<dbReference type="GO" id="GO:0071880">
    <property type="term" value="P:adenylate cyclase-activating adrenergic receptor signaling pathway"/>
    <property type="evidence" value="ECO:0007669"/>
    <property type="project" value="TreeGrafter"/>
</dbReference>
<accession>A0A183DMU0</accession>
<evidence type="ECO:0000256" key="3">
    <source>
        <dbReference type="ARBA" id="ARBA00022692"/>
    </source>
</evidence>
<evidence type="ECO:0000256" key="5">
    <source>
        <dbReference type="ARBA" id="ARBA00023040"/>
    </source>
</evidence>
<keyword evidence="2" id="KW-1003">Cell membrane</keyword>
<dbReference type="GO" id="GO:0005886">
    <property type="term" value="C:plasma membrane"/>
    <property type="evidence" value="ECO:0007669"/>
    <property type="project" value="UniProtKB-SubCell"/>
</dbReference>
<dbReference type="AlphaFoldDB" id="A0A183DMU0"/>
<reference evidence="14" key="1">
    <citation type="submission" date="2016-06" db="UniProtKB">
        <authorList>
            <consortium name="WormBaseParasite"/>
        </authorList>
    </citation>
    <scope>IDENTIFICATION</scope>
</reference>
<gene>
    <name evidence="12" type="ORF">GPUH_LOCUS10031</name>
</gene>
<keyword evidence="9" id="KW-0807">Transducer</keyword>
<keyword evidence="5" id="KW-0297">G-protein coupled receptor</keyword>
<dbReference type="GO" id="GO:0004993">
    <property type="term" value="F:G protein-coupled serotonin receptor activity"/>
    <property type="evidence" value="ECO:0007669"/>
    <property type="project" value="UniProtKB-ARBA"/>
</dbReference>
<evidence type="ECO:0000256" key="6">
    <source>
        <dbReference type="ARBA" id="ARBA00023136"/>
    </source>
</evidence>
<evidence type="ECO:0000313" key="14">
    <source>
        <dbReference type="WBParaSite" id="GPUH_0001004301-mRNA-1"/>
    </source>
</evidence>
<feature type="domain" description="G-protein coupled receptors family 1 profile" evidence="11">
    <location>
        <begin position="18"/>
        <end position="101"/>
    </location>
</feature>
<evidence type="ECO:0000256" key="10">
    <source>
        <dbReference type="SAM" id="Phobius"/>
    </source>
</evidence>
<evidence type="ECO:0000256" key="1">
    <source>
        <dbReference type="ARBA" id="ARBA00004651"/>
    </source>
</evidence>
<evidence type="ECO:0000256" key="8">
    <source>
        <dbReference type="ARBA" id="ARBA00023170"/>
    </source>
</evidence>
<dbReference type="PANTHER" id="PTHR24248">
    <property type="entry name" value="ADRENERGIC RECEPTOR-RELATED G-PROTEIN COUPLED RECEPTOR"/>
    <property type="match status" value="1"/>
</dbReference>
<keyword evidence="3 10" id="KW-0812">Transmembrane</keyword>
<keyword evidence="8" id="KW-0675">Receptor</keyword>
<dbReference type="SUPFAM" id="SSF81321">
    <property type="entry name" value="Family A G protein-coupled receptor-like"/>
    <property type="match status" value="1"/>
</dbReference>
<dbReference type="InterPro" id="IPR000276">
    <property type="entry name" value="GPCR_Rhodpsn"/>
</dbReference>
<feature type="transmembrane region" description="Helical" evidence="10">
    <location>
        <begin position="77"/>
        <end position="100"/>
    </location>
</feature>
<evidence type="ECO:0000259" key="11">
    <source>
        <dbReference type="PROSITE" id="PS50262"/>
    </source>
</evidence>
<keyword evidence="7" id="KW-1015">Disulfide bond</keyword>